<dbReference type="AlphaFoldDB" id="A0A380WDZ6"/>
<evidence type="ECO:0008006" key="4">
    <source>
        <dbReference type="Google" id="ProtNLM"/>
    </source>
</evidence>
<dbReference type="EMBL" id="UFSM01000001">
    <property type="protein sequence ID" value="SUU87121.1"/>
    <property type="molecule type" value="Genomic_DNA"/>
</dbReference>
<keyword evidence="1" id="KW-1133">Transmembrane helix</keyword>
<evidence type="ECO:0000313" key="2">
    <source>
        <dbReference type="EMBL" id="SUU87121.1"/>
    </source>
</evidence>
<sequence>MTTVYSMGLMIVAPLAATLATILLTSGGRYRFICAALTLSTLLVCGYLLFTGVTNACAIDESECVGSTATAYLVAALWLMCAAACLYRVLAVRRR</sequence>
<reference evidence="2 3" key="1">
    <citation type="submission" date="2018-06" db="EMBL/GenBank/DDBJ databases">
        <authorList>
            <consortium name="Pathogen Informatics"/>
            <person name="Doyle S."/>
        </authorList>
    </citation>
    <scope>NUCLEOTIDE SEQUENCE [LARGE SCALE GENOMIC DNA]</scope>
    <source>
        <strain evidence="2 3">NCTC10684</strain>
    </source>
</reference>
<evidence type="ECO:0000256" key="1">
    <source>
        <dbReference type="SAM" id="Phobius"/>
    </source>
</evidence>
<dbReference type="OrthoDB" id="8117430at2"/>
<protein>
    <recommendedName>
        <fullName evidence="4">Transmembrane protein</fullName>
    </recommendedName>
</protein>
<feature type="transmembrane region" description="Helical" evidence="1">
    <location>
        <begin position="32"/>
        <end position="50"/>
    </location>
</feature>
<gene>
    <name evidence="2" type="ORF">NCTC10684_00312</name>
</gene>
<feature type="transmembrane region" description="Helical" evidence="1">
    <location>
        <begin position="70"/>
        <end position="90"/>
    </location>
</feature>
<dbReference type="RefSeq" id="WP_115729674.1">
    <property type="nucleotide sequence ID" value="NZ_BAAAVY010000011.1"/>
</dbReference>
<accession>A0A380WDZ6</accession>
<keyword evidence="1" id="KW-0472">Membrane</keyword>
<feature type="transmembrane region" description="Helical" evidence="1">
    <location>
        <begin position="6"/>
        <end position="25"/>
    </location>
</feature>
<evidence type="ECO:0000313" key="3">
    <source>
        <dbReference type="Proteomes" id="UP000254701"/>
    </source>
</evidence>
<proteinExistence type="predicted"/>
<dbReference type="Proteomes" id="UP000254701">
    <property type="component" value="Unassembled WGS sequence"/>
</dbReference>
<name>A0A380WDZ6_AMIAI</name>
<keyword evidence="1" id="KW-0812">Transmembrane</keyword>
<organism evidence="2 3">
    <name type="scientific">Aminobacter aminovorans</name>
    <name type="common">Chelatobacter heintzii</name>
    <dbReference type="NCBI Taxonomy" id="83263"/>
    <lineage>
        <taxon>Bacteria</taxon>
        <taxon>Pseudomonadati</taxon>
        <taxon>Pseudomonadota</taxon>
        <taxon>Alphaproteobacteria</taxon>
        <taxon>Hyphomicrobiales</taxon>
        <taxon>Phyllobacteriaceae</taxon>
        <taxon>Aminobacter</taxon>
    </lineage>
</organism>